<name>A0A9W9CY82_9PEZI</name>
<feature type="compositionally biased region" description="Low complexity" evidence="1">
    <location>
        <begin position="40"/>
        <end position="49"/>
    </location>
</feature>
<feature type="compositionally biased region" description="Polar residues" evidence="1">
    <location>
        <begin position="199"/>
        <end position="220"/>
    </location>
</feature>
<dbReference type="Proteomes" id="UP001140453">
    <property type="component" value="Unassembled WGS sequence"/>
</dbReference>
<feature type="compositionally biased region" description="Basic and acidic residues" evidence="1">
    <location>
        <begin position="12"/>
        <end position="36"/>
    </location>
</feature>
<gene>
    <name evidence="2" type="ORF">N0V93_005516</name>
</gene>
<feature type="compositionally biased region" description="Polar residues" evidence="1">
    <location>
        <begin position="128"/>
        <end position="147"/>
    </location>
</feature>
<organism evidence="2 3">
    <name type="scientific">Gnomoniopsis smithogilvyi</name>
    <dbReference type="NCBI Taxonomy" id="1191159"/>
    <lineage>
        <taxon>Eukaryota</taxon>
        <taxon>Fungi</taxon>
        <taxon>Dikarya</taxon>
        <taxon>Ascomycota</taxon>
        <taxon>Pezizomycotina</taxon>
        <taxon>Sordariomycetes</taxon>
        <taxon>Sordariomycetidae</taxon>
        <taxon>Diaporthales</taxon>
        <taxon>Gnomoniaceae</taxon>
        <taxon>Gnomoniopsis</taxon>
    </lineage>
</organism>
<keyword evidence="3" id="KW-1185">Reference proteome</keyword>
<feature type="region of interest" description="Disordered" evidence="1">
    <location>
        <begin position="544"/>
        <end position="615"/>
    </location>
</feature>
<feature type="compositionally biased region" description="Polar residues" evidence="1">
    <location>
        <begin position="573"/>
        <end position="597"/>
    </location>
</feature>
<evidence type="ECO:0000256" key="1">
    <source>
        <dbReference type="SAM" id="MobiDB-lite"/>
    </source>
</evidence>
<dbReference type="AlphaFoldDB" id="A0A9W9CY82"/>
<proteinExistence type="predicted"/>
<feature type="compositionally biased region" description="Polar residues" evidence="1">
    <location>
        <begin position="544"/>
        <end position="565"/>
    </location>
</feature>
<dbReference type="OrthoDB" id="10407230at2759"/>
<feature type="region of interest" description="Disordered" evidence="1">
    <location>
        <begin position="195"/>
        <end position="220"/>
    </location>
</feature>
<sequence length="635" mass="68306">MPNAGWGGDLNAAKDFHAKVHRPLDNERRDRGDACGRRGGSNTTRRGSSFANTSSTRYGNSLRNGLLTELPSQFWNPSIAHETQSTQDVKDEGRGDPMNVDDRGMDGSQWSSGVRPAAAHAPSDQTRHSAPTPNIWGINTQPNQPGQFASGAAAVPWDSADSSVISGPSRPPFDLVHIRHPEPGHTVYSARDVPASAHQGPSVSSHAALDNNANSFRTNDANDAADCQSIAHVQVTWGPRSTPVSIIEPFKSLACSPVTDQGVKAATKNSGTTSQGTAQGIVSAAETERQWPGLKASRHAVTAAPAGPNGHKQSGALRRDLLQENGMLRGVRFTEDQGPQQDDDWLKTYNLNKVKDKSVLVAKQAFANGDHEAEKALRKVAAACDEVLRAKNVLKDKTIEGEADKMLSKSQNEAWVHWIKFYRPTGLAADSASVHASNKSPNIRMQDAPMAVISQTGQLEVPNATTGNPDQAQHPHTNVVPSASAQLPEDLQRLNFDRIDSGDFVPTGIQQQSTRIAQDGHFDHAPSGGFGSSNSQYLNNPVAQQAQVHTEQPSQIAQPHINLSSGGFGSGDALQSNATAKKTRSAQQNRGPQQPTELTGLPSMFPRGLPAGFDDPQARQIFEDFFFQNKRLPRK</sequence>
<feature type="region of interest" description="Disordered" evidence="1">
    <location>
        <begin position="1"/>
        <end position="59"/>
    </location>
</feature>
<feature type="compositionally biased region" description="Polar residues" evidence="1">
    <location>
        <begin position="50"/>
        <end position="59"/>
    </location>
</feature>
<dbReference type="EMBL" id="JAPEVB010000003">
    <property type="protein sequence ID" value="KAJ4391896.1"/>
    <property type="molecule type" value="Genomic_DNA"/>
</dbReference>
<feature type="region of interest" description="Disordered" evidence="1">
    <location>
        <begin position="81"/>
        <end position="151"/>
    </location>
</feature>
<reference evidence="2" key="1">
    <citation type="submission" date="2022-10" db="EMBL/GenBank/DDBJ databases">
        <title>Tapping the CABI collections for fungal endophytes: first genome assemblies for Collariella, Neodidymelliopsis, Ascochyta clinopodiicola, Didymella pomorum, Didymosphaeria variabile, Neocosmospora piperis and Neocucurbitaria cava.</title>
        <authorList>
            <person name="Hill R."/>
        </authorList>
    </citation>
    <scope>NUCLEOTIDE SEQUENCE</scope>
    <source>
        <strain evidence="2">IMI 355082</strain>
    </source>
</reference>
<evidence type="ECO:0000313" key="2">
    <source>
        <dbReference type="EMBL" id="KAJ4391896.1"/>
    </source>
</evidence>
<feature type="compositionally biased region" description="Basic and acidic residues" evidence="1">
    <location>
        <begin position="88"/>
        <end position="105"/>
    </location>
</feature>
<evidence type="ECO:0000313" key="3">
    <source>
        <dbReference type="Proteomes" id="UP001140453"/>
    </source>
</evidence>
<accession>A0A9W9CY82</accession>
<comment type="caution">
    <text evidence="2">The sequence shown here is derived from an EMBL/GenBank/DDBJ whole genome shotgun (WGS) entry which is preliminary data.</text>
</comment>
<protein>
    <submittedName>
        <fullName evidence="2">Uncharacterized protein</fullName>
    </submittedName>
</protein>